<dbReference type="Pfam" id="PF00717">
    <property type="entry name" value="Peptidase_S24"/>
    <property type="match status" value="1"/>
</dbReference>
<proteinExistence type="inferred from homology"/>
<sequence>MIPITRYKVYGNSMLSTLKPGQDVLVFTWAYIFSKPKVGDLVVIKNQGKEMVKRIQKCDGRQFFVMGDNKQVCRCCGKKESTDSRSFGPVDISEIIGKVIFVR</sequence>
<dbReference type="GO" id="GO:0004252">
    <property type="term" value="F:serine-type endopeptidase activity"/>
    <property type="evidence" value="ECO:0007669"/>
    <property type="project" value="InterPro"/>
</dbReference>
<protein>
    <recommendedName>
        <fullName evidence="4">Peptidase S24/S26A/S26B/S26C domain-containing protein</fullName>
    </recommendedName>
</protein>
<dbReference type="PANTHER" id="PTHR43390:SF1">
    <property type="entry name" value="CHLOROPLAST PROCESSING PEPTIDASE"/>
    <property type="match status" value="1"/>
</dbReference>
<dbReference type="InterPro" id="IPR019533">
    <property type="entry name" value="Peptidase_S26"/>
</dbReference>
<dbReference type="Gene3D" id="2.10.109.10">
    <property type="entry name" value="Umud Fragment, subunit A"/>
    <property type="match status" value="1"/>
</dbReference>
<dbReference type="EMBL" id="MFCR01000011">
    <property type="protein sequence ID" value="OGE18712.1"/>
    <property type="molecule type" value="Genomic_DNA"/>
</dbReference>
<dbReference type="InterPro" id="IPR000223">
    <property type="entry name" value="Pept_S26A_signal_pept_1"/>
</dbReference>
<organism evidence="5 6">
    <name type="scientific">Candidatus Daviesbacteria bacterium RIFCSPHIGHO2_01_FULL_41_23</name>
    <dbReference type="NCBI Taxonomy" id="1797764"/>
    <lineage>
        <taxon>Bacteria</taxon>
        <taxon>Candidatus Daviesiibacteriota</taxon>
    </lineage>
</organism>
<feature type="active site" evidence="3">
    <location>
        <position position="13"/>
    </location>
</feature>
<reference evidence="5 6" key="1">
    <citation type="journal article" date="2016" name="Nat. Commun.">
        <title>Thousands of microbial genomes shed light on interconnected biogeochemical processes in an aquifer system.</title>
        <authorList>
            <person name="Anantharaman K."/>
            <person name="Brown C.T."/>
            <person name="Hug L.A."/>
            <person name="Sharon I."/>
            <person name="Castelle C.J."/>
            <person name="Probst A.J."/>
            <person name="Thomas B.C."/>
            <person name="Singh A."/>
            <person name="Wilkins M.J."/>
            <person name="Karaoz U."/>
            <person name="Brodie E.L."/>
            <person name="Williams K.H."/>
            <person name="Hubbard S.S."/>
            <person name="Banfield J.F."/>
        </authorList>
    </citation>
    <scope>NUCLEOTIDE SEQUENCE [LARGE SCALE GENOMIC DNA]</scope>
</reference>
<dbReference type="AlphaFoldDB" id="A0A1F5IQS3"/>
<comment type="caution">
    <text evidence="5">The sequence shown here is derived from an EMBL/GenBank/DDBJ whole genome shotgun (WGS) entry which is preliminary data.</text>
</comment>
<accession>A0A1F5IQS3</accession>
<dbReference type="GO" id="GO:0016020">
    <property type="term" value="C:membrane"/>
    <property type="evidence" value="ECO:0007669"/>
    <property type="project" value="InterPro"/>
</dbReference>
<feature type="domain" description="Peptidase S24/S26A/S26B/S26C" evidence="4">
    <location>
        <begin position="8"/>
        <end position="72"/>
    </location>
</feature>
<evidence type="ECO:0000259" key="4">
    <source>
        <dbReference type="Pfam" id="PF00717"/>
    </source>
</evidence>
<gene>
    <name evidence="5" type="ORF">A2871_04445</name>
</gene>
<evidence type="ECO:0000313" key="6">
    <source>
        <dbReference type="Proteomes" id="UP000176336"/>
    </source>
</evidence>
<name>A0A1F5IQS3_9BACT</name>
<dbReference type="GO" id="GO:0006465">
    <property type="term" value="P:signal peptide processing"/>
    <property type="evidence" value="ECO:0007669"/>
    <property type="project" value="InterPro"/>
</dbReference>
<comment type="similarity">
    <text evidence="2">Belongs to the peptidase S26 family.</text>
</comment>
<dbReference type="GO" id="GO:0012505">
    <property type="term" value="C:endomembrane system"/>
    <property type="evidence" value="ECO:0007669"/>
    <property type="project" value="UniProtKB-SubCell"/>
</dbReference>
<evidence type="ECO:0000256" key="2">
    <source>
        <dbReference type="ARBA" id="ARBA00009370"/>
    </source>
</evidence>
<dbReference type="Proteomes" id="UP000176336">
    <property type="component" value="Unassembled WGS sequence"/>
</dbReference>
<evidence type="ECO:0000256" key="1">
    <source>
        <dbReference type="ARBA" id="ARBA00004308"/>
    </source>
</evidence>
<evidence type="ECO:0000313" key="5">
    <source>
        <dbReference type="EMBL" id="OGE18712.1"/>
    </source>
</evidence>
<dbReference type="InterPro" id="IPR015927">
    <property type="entry name" value="Peptidase_S24_S26A/B/C"/>
</dbReference>
<feature type="active site" evidence="3">
    <location>
        <position position="53"/>
    </location>
</feature>
<evidence type="ECO:0000256" key="3">
    <source>
        <dbReference type="PIRSR" id="PIRSR600223-1"/>
    </source>
</evidence>
<dbReference type="InterPro" id="IPR036286">
    <property type="entry name" value="LexA/Signal_pep-like_sf"/>
</dbReference>
<dbReference type="SUPFAM" id="SSF51306">
    <property type="entry name" value="LexA/Signal peptidase"/>
    <property type="match status" value="1"/>
</dbReference>
<comment type="subcellular location">
    <subcellularLocation>
        <location evidence="1">Endomembrane system</location>
    </subcellularLocation>
</comment>
<dbReference type="CDD" id="cd06530">
    <property type="entry name" value="S26_SPase_I"/>
    <property type="match status" value="1"/>
</dbReference>
<dbReference type="PANTHER" id="PTHR43390">
    <property type="entry name" value="SIGNAL PEPTIDASE I"/>
    <property type="match status" value="1"/>
</dbReference>